<organism evidence="9">
    <name type="scientific">Notodromas monacha</name>
    <dbReference type="NCBI Taxonomy" id="399045"/>
    <lineage>
        <taxon>Eukaryota</taxon>
        <taxon>Metazoa</taxon>
        <taxon>Ecdysozoa</taxon>
        <taxon>Arthropoda</taxon>
        <taxon>Crustacea</taxon>
        <taxon>Oligostraca</taxon>
        <taxon>Ostracoda</taxon>
        <taxon>Podocopa</taxon>
        <taxon>Podocopida</taxon>
        <taxon>Cypridocopina</taxon>
        <taxon>Cypridoidea</taxon>
        <taxon>Cyprididae</taxon>
        <taxon>Notodromas</taxon>
    </lineage>
</organism>
<keyword evidence="4 7" id="KW-1133">Transmembrane helix</keyword>
<feature type="transmembrane region" description="Helical" evidence="7">
    <location>
        <begin position="59"/>
        <end position="77"/>
    </location>
</feature>
<feature type="transmembrane region" description="Helical" evidence="7">
    <location>
        <begin position="301"/>
        <end position="326"/>
    </location>
</feature>
<evidence type="ECO:0000259" key="8">
    <source>
        <dbReference type="Pfam" id="PF12832"/>
    </source>
</evidence>
<dbReference type="Pfam" id="PF12832">
    <property type="entry name" value="MFS_1_like"/>
    <property type="match status" value="1"/>
</dbReference>
<feature type="transmembrane region" description="Helical" evidence="7">
    <location>
        <begin position="712"/>
        <end position="730"/>
    </location>
</feature>
<feature type="transmembrane region" description="Helical" evidence="7">
    <location>
        <begin position="681"/>
        <end position="700"/>
    </location>
</feature>
<keyword evidence="3 7" id="KW-0812">Transmembrane</keyword>
<feature type="transmembrane region" description="Helical" evidence="7">
    <location>
        <begin position="89"/>
        <end position="111"/>
    </location>
</feature>
<evidence type="ECO:0000256" key="5">
    <source>
        <dbReference type="ARBA" id="ARBA00023136"/>
    </source>
</evidence>
<evidence type="ECO:0000256" key="4">
    <source>
        <dbReference type="ARBA" id="ARBA00022989"/>
    </source>
</evidence>
<feature type="transmembrane region" description="Helical" evidence="7">
    <location>
        <begin position="736"/>
        <end position="756"/>
    </location>
</feature>
<feature type="transmembrane region" description="Helical" evidence="7">
    <location>
        <begin position="338"/>
        <end position="355"/>
    </location>
</feature>
<keyword evidence="10" id="KW-1185">Reference proteome</keyword>
<dbReference type="InterPro" id="IPR051717">
    <property type="entry name" value="MFS_MFSD6"/>
</dbReference>
<feature type="compositionally biased region" description="Basic and acidic residues" evidence="6">
    <location>
        <begin position="821"/>
        <end position="831"/>
    </location>
</feature>
<evidence type="ECO:0000256" key="6">
    <source>
        <dbReference type="SAM" id="MobiDB-lite"/>
    </source>
</evidence>
<dbReference type="Gene3D" id="1.20.1250.20">
    <property type="entry name" value="MFS general substrate transporter like domains"/>
    <property type="match status" value="3"/>
</dbReference>
<dbReference type="InterPro" id="IPR024989">
    <property type="entry name" value="MFS_assoc_dom"/>
</dbReference>
<feature type="transmembrane region" description="Helical" evidence="7">
    <location>
        <begin position="454"/>
        <end position="471"/>
    </location>
</feature>
<dbReference type="PANTHER" id="PTHR16172">
    <property type="entry name" value="MAJOR FACILITATOR SUPERFAMILY DOMAIN-CONTAINING PROTEIN 6-LIKE"/>
    <property type="match status" value="1"/>
</dbReference>
<dbReference type="EMBL" id="OA882306">
    <property type="protein sequence ID" value="CAD7274557.1"/>
    <property type="molecule type" value="Genomic_DNA"/>
</dbReference>
<dbReference type="AlphaFoldDB" id="A0A7R9GBD5"/>
<dbReference type="PANTHER" id="PTHR16172:SF41">
    <property type="entry name" value="MAJOR FACILITATOR SUPERFAMILY DOMAIN-CONTAINING PROTEIN 6-LIKE"/>
    <property type="match status" value="1"/>
</dbReference>
<reference evidence="9" key="1">
    <citation type="submission" date="2020-11" db="EMBL/GenBank/DDBJ databases">
        <authorList>
            <person name="Tran Van P."/>
        </authorList>
    </citation>
    <scope>NUCLEOTIDE SEQUENCE</scope>
</reference>
<dbReference type="OrthoDB" id="10056177at2759"/>
<dbReference type="SUPFAM" id="SSF103473">
    <property type="entry name" value="MFS general substrate transporter"/>
    <property type="match status" value="3"/>
</dbReference>
<feature type="region of interest" description="Disordered" evidence="6">
    <location>
        <begin position="810"/>
        <end position="839"/>
    </location>
</feature>
<gene>
    <name evidence="9" type="ORF">NMOB1V02_LOCUS2387</name>
</gene>
<feature type="transmembrane region" description="Helical" evidence="7">
    <location>
        <begin position="570"/>
        <end position="590"/>
    </location>
</feature>
<evidence type="ECO:0000256" key="1">
    <source>
        <dbReference type="ARBA" id="ARBA00004141"/>
    </source>
</evidence>
<sequence>MAVTKRPIGNLDTAAQVQQQDQQQQQQKSEKRRLFRQTDEHWICFNTLEVNKNLLPLKFMMFCFYGAMAALLPYLTIHMQALGLTIEEIAVIYAVLPFTSFLGAPITGFIADKFGNYRAVLALCIASTALFHTALLLVPRRDFSMAASSTSPLSAGSFHCLPEGTKGLLTLDANNNNSYCTSESLDKICWPSSPGQECLSISNISDAQLLLSFQMPISKEESSTNATLTVNNKPFELKSQMLRDDQGNYASDIDGATCDCDTHCTVVLEKGCEHHQHMMMMAAATLNGKGDKISVTFWSYFLLRVLGTLFMGAAFSLLDATALAIVAKHGKEYGKQRVWAIVAMAVLSPITGVLVDAAMSAKHQDGAGGDNDKASGFAASFYMCDAMSALNLIGLFLLDFQVEAGDEDDNTSGVKQTHFQKLRRILGVVEAAVFLFMMLILGAVWGFIEVLGTLFMGAAFSLLDATALAIVAKHGKEYGKQRVWAIVAMAVLSPITGVLVDAAMSAKHQDGAGGDNDKASGFAASFYMCDAMSALNLIGLFLLDFQVEAGDEDDNTSGVKQTHFQKLRRILGVVEAAVFLFMMLILGAVWGFIESYLFVYLVQELGAPNYLLGMTLTVGSLVGIPFLYGAEKVVAVLGGRVHVIVLAFLVYCARSVGYSYIPNAWWCFPFEAMEAFTYHLMWVAAATYVPVLAPAGLLATMTGIMASMHFSVGKGLGSFVGGYTISAVGMRQTFRAAGILSAIVGLLYLALQHLYLKQRIAKRLEKQGSILQPVRTTEDVLASSEVAEEMMTAPVIIDDEFVGRVAYAPHHHHQQEQDEENQQHQNDDTHNNKQNSQNE</sequence>
<feature type="compositionally biased region" description="Low complexity" evidence="6">
    <location>
        <begin position="16"/>
        <end position="27"/>
    </location>
</feature>
<evidence type="ECO:0000256" key="3">
    <source>
        <dbReference type="ARBA" id="ARBA00022692"/>
    </source>
</evidence>
<feature type="transmembrane region" description="Helical" evidence="7">
    <location>
        <begin position="425"/>
        <end position="448"/>
    </location>
</feature>
<feature type="transmembrane region" description="Helical" evidence="7">
    <location>
        <begin position="117"/>
        <end position="138"/>
    </location>
</feature>
<proteinExistence type="inferred from homology"/>
<evidence type="ECO:0000313" key="10">
    <source>
        <dbReference type="Proteomes" id="UP000678499"/>
    </source>
</evidence>
<feature type="transmembrane region" description="Helical" evidence="7">
    <location>
        <begin position="610"/>
        <end position="629"/>
    </location>
</feature>
<accession>A0A7R9GBD5</accession>
<comment type="similarity">
    <text evidence="2">Belongs to the major facilitator superfamily. MFSD6 family.</text>
</comment>
<protein>
    <recommendedName>
        <fullName evidence="8">Major facilitator superfamily associated domain-containing protein</fullName>
    </recommendedName>
</protein>
<evidence type="ECO:0000313" key="9">
    <source>
        <dbReference type="EMBL" id="CAD7274557.1"/>
    </source>
</evidence>
<keyword evidence="5 7" id="KW-0472">Membrane</keyword>
<feature type="transmembrane region" description="Helical" evidence="7">
    <location>
        <begin position="483"/>
        <end position="504"/>
    </location>
</feature>
<evidence type="ECO:0000256" key="7">
    <source>
        <dbReference type="SAM" id="Phobius"/>
    </source>
</evidence>
<feature type="domain" description="Major facilitator superfamily associated" evidence="8">
    <location>
        <begin position="450"/>
        <end position="736"/>
    </location>
</feature>
<feature type="region of interest" description="Disordered" evidence="6">
    <location>
        <begin position="1"/>
        <end position="31"/>
    </location>
</feature>
<dbReference type="GO" id="GO:0016020">
    <property type="term" value="C:membrane"/>
    <property type="evidence" value="ECO:0007669"/>
    <property type="project" value="UniProtKB-SubCell"/>
</dbReference>
<dbReference type="Proteomes" id="UP000678499">
    <property type="component" value="Unassembled WGS sequence"/>
</dbReference>
<name>A0A7R9GBD5_9CRUS</name>
<feature type="transmembrane region" description="Helical" evidence="7">
    <location>
        <begin position="524"/>
        <end position="543"/>
    </location>
</feature>
<dbReference type="InterPro" id="IPR036259">
    <property type="entry name" value="MFS_trans_sf"/>
</dbReference>
<feature type="transmembrane region" description="Helical" evidence="7">
    <location>
        <begin position="641"/>
        <end position="661"/>
    </location>
</feature>
<evidence type="ECO:0000256" key="2">
    <source>
        <dbReference type="ARBA" id="ARBA00005241"/>
    </source>
</evidence>
<dbReference type="EMBL" id="CAJPEX010000269">
    <property type="protein sequence ID" value="CAG0914709.1"/>
    <property type="molecule type" value="Genomic_DNA"/>
</dbReference>
<comment type="subcellular location">
    <subcellularLocation>
        <location evidence="1">Membrane</location>
        <topology evidence="1">Multi-pass membrane protein</topology>
    </subcellularLocation>
</comment>